<keyword evidence="3" id="KW-1185">Reference proteome</keyword>
<proteinExistence type="predicted"/>
<organism evidence="2 3">
    <name type="scientific">Phlyctema vagabunda</name>
    <dbReference type="NCBI Taxonomy" id="108571"/>
    <lineage>
        <taxon>Eukaryota</taxon>
        <taxon>Fungi</taxon>
        <taxon>Dikarya</taxon>
        <taxon>Ascomycota</taxon>
        <taxon>Pezizomycotina</taxon>
        <taxon>Leotiomycetes</taxon>
        <taxon>Helotiales</taxon>
        <taxon>Dermateaceae</taxon>
        <taxon>Phlyctema</taxon>
    </lineage>
</organism>
<feature type="region of interest" description="Disordered" evidence="1">
    <location>
        <begin position="234"/>
        <end position="312"/>
    </location>
</feature>
<evidence type="ECO:0000256" key="1">
    <source>
        <dbReference type="SAM" id="MobiDB-lite"/>
    </source>
</evidence>
<evidence type="ECO:0000313" key="2">
    <source>
        <dbReference type="EMBL" id="KAL3418660.1"/>
    </source>
</evidence>
<protein>
    <submittedName>
        <fullName evidence="2">Uncharacterized protein</fullName>
    </submittedName>
</protein>
<feature type="compositionally biased region" description="Low complexity" evidence="1">
    <location>
        <begin position="241"/>
        <end position="257"/>
    </location>
</feature>
<accession>A0ABR4P5U2</accession>
<sequence>MQASWSTFGEQSTYKFKDASFCVLIESDQVIDDQLQCVVLGTLHRGGRNYLEANWAGGLDCGITRKTEVPDEYAIPWIWMNDTYAITLAYQNYWTYSLTESNSKNLTIATPTPQELLRFYQSYMVSVNTINSVPTLRKVSVWKDTVQLSTVLLAIMVVLHKASLDIVHIPDGKMDWMIHAAKTAQGDEEELIEGKKLKDRDHLSTATFGCTDARFGTPNTGIRRPSLARVYTTRGSNLGASPSSIRSSVSQGRQQQVLPKSTDPIEKLNEEDKLRSGHGNRREPSLKDSAKGFKVVSPPSGRDSHHHPVARN</sequence>
<dbReference type="Proteomes" id="UP001629113">
    <property type="component" value="Unassembled WGS sequence"/>
</dbReference>
<feature type="compositionally biased region" description="Basic and acidic residues" evidence="1">
    <location>
        <begin position="263"/>
        <end position="291"/>
    </location>
</feature>
<comment type="caution">
    <text evidence="2">The sequence shown here is derived from an EMBL/GenBank/DDBJ whole genome shotgun (WGS) entry which is preliminary data.</text>
</comment>
<name>A0ABR4P5U2_9HELO</name>
<gene>
    <name evidence="2" type="ORF">PVAG01_10376</name>
</gene>
<evidence type="ECO:0000313" key="3">
    <source>
        <dbReference type="Proteomes" id="UP001629113"/>
    </source>
</evidence>
<dbReference type="EMBL" id="JBFCZG010000009">
    <property type="protein sequence ID" value="KAL3418660.1"/>
    <property type="molecule type" value="Genomic_DNA"/>
</dbReference>
<reference evidence="2 3" key="1">
    <citation type="submission" date="2024-06" db="EMBL/GenBank/DDBJ databases">
        <title>Complete genome of Phlyctema vagabunda strain 19-DSS-EL-015.</title>
        <authorList>
            <person name="Fiorenzani C."/>
        </authorList>
    </citation>
    <scope>NUCLEOTIDE SEQUENCE [LARGE SCALE GENOMIC DNA]</scope>
    <source>
        <strain evidence="2 3">19-DSS-EL-015</strain>
    </source>
</reference>